<accession>A0A3P6RT35</accession>
<dbReference type="AlphaFoldDB" id="A0A3P6RT35"/>
<sequence length="80" mass="8435">MNDKPATGRGKFFGKTVVITGASRGIGKEIALKLAQDGANIVVAAKTTTAHPKLPGTIYTAAEEIEKVGVRTNFYKTSNL</sequence>
<keyword evidence="2" id="KW-1185">Reference proteome</keyword>
<dbReference type="PANTHER" id="PTHR42808:SF3">
    <property type="entry name" value="HYDROXYSTEROID DEHYDROGENASE-LIKE PROTEIN 2"/>
    <property type="match status" value="1"/>
</dbReference>
<dbReference type="InterPro" id="IPR036291">
    <property type="entry name" value="NAD(P)-bd_dom_sf"/>
</dbReference>
<evidence type="ECO:0000313" key="2">
    <source>
        <dbReference type="Proteomes" id="UP000271889"/>
    </source>
</evidence>
<reference evidence="1 2" key="1">
    <citation type="submission" date="2018-11" db="EMBL/GenBank/DDBJ databases">
        <authorList>
            <consortium name="Pathogen Informatics"/>
        </authorList>
    </citation>
    <scope>NUCLEOTIDE SEQUENCE [LARGE SCALE GENOMIC DNA]</scope>
</reference>
<proteinExistence type="predicted"/>
<evidence type="ECO:0000313" key="1">
    <source>
        <dbReference type="EMBL" id="VDK57990.1"/>
    </source>
</evidence>
<dbReference type="OrthoDB" id="5327538at2759"/>
<dbReference type="PANTHER" id="PTHR42808">
    <property type="entry name" value="HYDROXYSTEROID DEHYDROGENASE-LIKE PROTEIN 2"/>
    <property type="match status" value="1"/>
</dbReference>
<dbReference type="InterPro" id="IPR051935">
    <property type="entry name" value="HSDL2"/>
</dbReference>
<organism evidence="1 2">
    <name type="scientific">Cylicostephanus goldi</name>
    <name type="common">Nematode worm</name>
    <dbReference type="NCBI Taxonomy" id="71465"/>
    <lineage>
        <taxon>Eukaryota</taxon>
        <taxon>Metazoa</taxon>
        <taxon>Ecdysozoa</taxon>
        <taxon>Nematoda</taxon>
        <taxon>Chromadorea</taxon>
        <taxon>Rhabditida</taxon>
        <taxon>Rhabditina</taxon>
        <taxon>Rhabditomorpha</taxon>
        <taxon>Strongyloidea</taxon>
        <taxon>Strongylidae</taxon>
        <taxon>Cylicostephanus</taxon>
    </lineage>
</organism>
<dbReference type="SUPFAM" id="SSF51735">
    <property type="entry name" value="NAD(P)-binding Rossmann-fold domains"/>
    <property type="match status" value="1"/>
</dbReference>
<dbReference type="InterPro" id="IPR002347">
    <property type="entry name" value="SDR_fam"/>
</dbReference>
<name>A0A3P6RT35_CYLGO</name>
<dbReference type="Pfam" id="PF00106">
    <property type="entry name" value="adh_short"/>
    <property type="match status" value="1"/>
</dbReference>
<dbReference type="EMBL" id="UYRV01011265">
    <property type="protein sequence ID" value="VDK57990.1"/>
    <property type="molecule type" value="Genomic_DNA"/>
</dbReference>
<dbReference type="Proteomes" id="UP000271889">
    <property type="component" value="Unassembled WGS sequence"/>
</dbReference>
<dbReference type="Gene3D" id="3.40.50.720">
    <property type="entry name" value="NAD(P)-binding Rossmann-like Domain"/>
    <property type="match status" value="1"/>
</dbReference>
<protein>
    <submittedName>
        <fullName evidence="1">Uncharacterized protein</fullName>
    </submittedName>
</protein>
<gene>
    <name evidence="1" type="ORF">CGOC_LOCUS4183</name>
</gene>
<dbReference type="GO" id="GO:0005739">
    <property type="term" value="C:mitochondrion"/>
    <property type="evidence" value="ECO:0007669"/>
    <property type="project" value="TreeGrafter"/>
</dbReference>